<reference evidence="2 3" key="1">
    <citation type="submission" date="2023-04" db="EMBL/GenBank/DDBJ databases">
        <title>Spirochaete genome identified in red abalone sample constitutes a novel genus.</title>
        <authorList>
            <person name="Sharma S.P."/>
            <person name="Purcell C.M."/>
            <person name="Hyde J.R."/>
            <person name="Severin A.J."/>
        </authorList>
    </citation>
    <scope>NUCLEOTIDE SEQUENCE [LARGE SCALE GENOMIC DNA]</scope>
    <source>
        <strain evidence="2 3">SP-2023</strain>
    </source>
</reference>
<evidence type="ECO:0000256" key="1">
    <source>
        <dbReference type="SAM" id="Phobius"/>
    </source>
</evidence>
<evidence type="ECO:0000313" key="3">
    <source>
        <dbReference type="Proteomes" id="UP001228690"/>
    </source>
</evidence>
<keyword evidence="1" id="KW-0812">Transmembrane</keyword>
<proteinExistence type="predicted"/>
<organism evidence="2 3">
    <name type="scientific">Candidatus Haliotispira prima</name>
    <dbReference type="NCBI Taxonomy" id="3034016"/>
    <lineage>
        <taxon>Bacteria</taxon>
        <taxon>Pseudomonadati</taxon>
        <taxon>Spirochaetota</taxon>
        <taxon>Spirochaetia</taxon>
        <taxon>Spirochaetales</taxon>
        <taxon>Spirochaetaceae</taxon>
        <taxon>Candidatus Haliotispira</taxon>
    </lineage>
</organism>
<feature type="transmembrane region" description="Helical" evidence="1">
    <location>
        <begin position="49"/>
        <end position="70"/>
    </location>
</feature>
<sequence length="160" mass="18667">MDKEMGTAISQLIEDKQVMAEQLKLLQAQFDEVVSADVINKLKSFFRGIFYRINLLISFIISVSSTYLFILLKVYPEDTQTKIKEIGLGYLSDNPQIGFRILLIALLVVSIISWLNYLFTKKLIYINRTINTYNHDLIDLYNNFALVRKEHKKNLKAWVK</sequence>
<evidence type="ECO:0000313" key="2">
    <source>
        <dbReference type="EMBL" id="WGK70055.1"/>
    </source>
</evidence>
<keyword evidence="1" id="KW-0472">Membrane</keyword>
<dbReference type="EMBL" id="CP123443">
    <property type="protein sequence ID" value="WGK70055.1"/>
    <property type="molecule type" value="Genomic_DNA"/>
</dbReference>
<keyword evidence="3" id="KW-1185">Reference proteome</keyword>
<protein>
    <submittedName>
        <fullName evidence="2">Uncharacterized protein</fullName>
    </submittedName>
</protein>
<dbReference type="Proteomes" id="UP001228690">
    <property type="component" value="Chromosome"/>
</dbReference>
<feature type="transmembrane region" description="Helical" evidence="1">
    <location>
        <begin position="97"/>
        <end position="119"/>
    </location>
</feature>
<gene>
    <name evidence="2" type="ORF">P0082_04125</name>
</gene>
<name>A0ABY8MJ63_9SPIO</name>
<accession>A0ABY8MJ63</accession>
<keyword evidence="1" id="KW-1133">Transmembrane helix</keyword>
<dbReference type="RefSeq" id="WP_326928261.1">
    <property type="nucleotide sequence ID" value="NZ_CP123443.1"/>
</dbReference>